<dbReference type="InterPro" id="IPR018958">
    <property type="entry name" value="Knr4/Smi1-like_dom"/>
</dbReference>
<dbReference type="AlphaFoldDB" id="A0A1Y2PBH6"/>
<keyword evidence="3" id="KW-1185">Reference proteome</keyword>
<evidence type="ECO:0000313" key="3">
    <source>
        <dbReference type="Proteomes" id="UP000194221"/>
    </source>
</evidence>
<dbReference type="OrthoDB" id="1176918at2"/>
<evidence type="ECO:0000259" key="1">
    <source>
        <dbReference type="Pfam" id="PF09346"/>
    </source>
</evidence>
<dbReference type="InParanoid" id="A0A1Y2PBH6"/>
<dbReference type="Proteomes" id="UP000194221">
    <property type="component" value="Unassembled WGS sequence"/>
</dbReference>
<dbReference type="Gene3D" id="3.40.1580.10">
    <property type="entry name" value="SMI1/KNR4-like"/>
    <property type="match status" value="1"/>
</dbReference>
<reference evidence="2 3" key="1">
    <citation type="submission" date="2015-03" db="EMBL/GenBank/DDBJ databases">
        <title>Genome sequence of Tenacibaculum sp. S2-2, isolated from intestinal microbiota of sea cucumber, Apostichopus japonicas.</title>
        <authorList>
            <person name="Shao Z."/>
            <person name="Wang L."/>
            <person name="Li X."/>
        </authorList>
    </citation>
    <scope>NUCLEOTIDE SEQUENCE [LARGE SCALE GENOMIC DNA]</scope>
    <source>
        <strain evidence="2 3">S2-2</strain>
    </source>
</reference>
<dbReference type="InterPro" id="IPR037883">
    <property type="entry name" value="Knr4/Smi1-like_sf"/>
</dbReference>
<protein>
    <recommendedName>
        <fullName evidence="1">Knr4/Smi1-like domain-containing protein</fullName>
    </recommendedName>
</protein>
<dbReference type="Pfam" id="PF09346">
    <property type="entry name" value="SMI1_KNR4"/>
    <property type="match status" value="1"/>
</dbReference>
<name>A0A1Y2PBH6_9FLAO</name>
<dbReference type="RefSeq" id="WP_086030885.1">
    <property type="nucleotide sequence ID" value="NZ_LAPZ01000007.1"/>
</dbReference>
<gene>
    <name evidence="2" type="ORF">WH52_10390</name>
</gene>
<feature type="domain" description="Knr4/Smi1-like" evidence="1">
    <location>
        <begin position="7"/>
        <end position="148"/>
    </location>
</feature>
<sequence>MESNSENIFKKELPNVYIEFLRKNPNGDEIEFNEYKDEAPDDEGRYWNIMGENELLEEWEMIGVGKSANFECLKLYVKTQKEFGAGQFTSSNVGKVDLNRVESGFVIGDENGDYLYIDSSDNFSVWVYYHDGGDVRKIAASFGEFINN</sequence>
<proteinExistence type="predicted"/>
<dbReference type="EMBL" id="LAPZ01000007">
    <property type="protein sequence ID" value="OSY87823.1"/>
    <property type="molecule type" value="Genomic_DNA"/>
</dbReference>
<dbReference type="SUPFAM" id="SSF160631">
    <property type="entry name" value="SMI1/KNR4-like"/>
    <property type="match status" value="1"/>
</dbReference>
<accession>A0A1Y2PBH6</accession>
<evidence type="ECO:0000313" key="2">
    <source>
        <dbReference type="EMBL" id="OSY87823.1"/>
    </source>
</evidence>
<comment type="caution">
    <text evidence="2">The sequence shown here is derived from an EMBL/GenBank/DDBJ whole genome shotgun (WGS) entry which is preliminary data.</text>
</comment>
<organism evidence="2 3">
    <name type="scientific">Tenacibaculum holothuriorum</name>
    <dbReference type="NCBI Taxonomy" id="1635173"/>
    <lineage>
        <taxon>Bacteria</taxon>
        <taxon>Pseudomonadati</taxon>
        <taxon>Bacteroidota</taxon>
        <taxon>Flavobacteriia</taxon>
        <taxon>Flavobacteriales</taxon>
        <taxon>Flavobacteriaceae</taxon>
        <taxon>Tenacibaculum</taxon>
    </lineage>
</organism>